<evidence type="ECO:0000313" key="5">
    <source>
        <dbReference type="Proteomes" id="UP000199136"/>
    </source>
</evidence>
<feature type="domain" description="Acyl-CoA dehydrogenase C-terminal" evidence="3">
    <location>
        <begin position="235"/>
        <end position="354"/>
    </location>
</feature>
<dbReference type="InterPro" id="IPR036250">
    <property type="entry name" value="AcylCo_DH-like_C"/>
</dbReference>
<evidence type="ECO:0000313" key="4">
    <source>
        <dbReference type="EMBL" id="SFQ44618.1"/>
    </source>
</evidence>
<dbReference type="Pfam" id="PF02771">
    <property type="entry name" value="Acyl-CoA_dh_N"/>
    <property type="match status" value="1"/>
</dbReference>
<sequence>MFLSEDLLEEIHNRAPKYDQENSFPYEDYEALKAAGYYKAFVPKEYGGHGLTLKEIAQEQTRLAKAAPATALGINMHQIIVGVGKYMISHGNKRGEQLLKDAVDGHLLSFAISEPANDRVLFGSICQAKPEDDGGYRFYGPKVFISMSGEATRMVTYGMDDNNGDPQSVFAYIENNPETVQVKPEWDTLGMRGTQSYNLMLEGAYAAEKNILTKVAPGPSFDPVVFGIFAHFEILLAATYHGIGKRALELGIERVKKRKSIAQGTTYDQDKNIRWRIAEAALLLDSIPPQINTLADDVENDVDHGKYWMPRLSAIKNYSVEASFKTVEEMVRASGGGSYSNSSELSRLLRDVYAGLFQPSDQESLHDSWANLLLGPIER</sequence>
<proteinExistence type="predicted"/>
<evidence type="ECO:0000256" key="1">
    <source>
        <dbReference type="ARBA" id="ARBA00023002"/>
    </source>
</evidence>
<dbReference type="InterPro" id="IPR013107">
    <property type="entry name" value="Acyl-CoA_DH_C"/>
</dbReference>
<name>A0A1I5YKA2_9LACT</name>
<dbReference type="Gene3D" id="1.20.140.10">
    <property type="entry name" value="Butyryl-CoA Dehydrogenase, subunit A, domain 3"/>
    <property type="match status" value="1"/>
</dbReference>
<dbReference type="InterPro" id="IPR046373">
    <property type="entry name" value="Acyl-CoA_Oxase/DH_mid-dom_sf"/>
</dbReference>
<dbReference type="GO" id="GO:0003995">
    <property type="term" value="F:acyl-CoA dehydrogenase activity"/>
    <property type="evidence" value="ECO:0007669"/>
    <property type="project" value="TreeGrafter"/>
</dbReference>
<dbReference type="Gene3D" id="1.10.540.10">
    <property type="entry name" value="Acyl-CoA dehydrogenase/oxidase, N-terminal domain"/>
    <property type="match status" value="1"/>
</dbReference>
<keyword evidence="1" id="KW-0560">Oxidoreductase</keyword>
<dbReference type="Gene3D" id="2.40.110.10">
    <property type="entry name" value="Butyryl-CoA Dehydrogenase, subunit A, domain 2"/>
    <property type="match status" value="1"/>
</dbReference>
<dbReference type="Pfam" id="PF08028">
    <property type="entry name" value="Acyl-CoA_dh_2"/>
    <property type="match status" value="1"/>
</dbReference>
<dbReference type="GO" id="GO:0050660">
    <property type="term" value="F:flavin adenine dinucleotide binding"/>
    <property type="evidence" value="ECO:0007669"/>
    <property type="project" value="InterPro"/>
</dbReference>
<protein>
    <submittedName>
        <fullName evidence="4">Acyl-CoA dehydrogenase</fullName>
    </submittedName>
</protein>
<dbReference type="EMBL" id="FOXW01000009">
    <property type="protein sequence ID" value="SFQ44618.1"/>
    <property type="molecule type" value="Genomic_DNA"/>
</dbReference>
<feature type="domain" description="Acyl-CoA dehydrogenase/oxidase N-terminal" evidence="2">
    <location>
        <begin position="9"/>
        <end position="93"/>
    </location>
</feature>
<dbReference type="SUPFAM" id="SSF47203">
    <property type="entry name" value="Acyl-CoA dehydrogenase C-terminal domain-like"/>
    <property type="match status" value="1"/>
</dbReference>
<dbReference type="InterPro" id="IPR037069">
    <property type="entry name" value="AcylCoA_DH/ox_N_sf"/>
</dbReference>
<dbReference type="PANTHER" id="PTHR43884:SF12">
    <property type="entry name" value="ISOVALERYL-COA DEHYDROGENASE, MITOCHONDRIAL-RELATED"/>
    <property type="match status" value="1"/>
</dbReference>
<dbReference type="Proteomes" id="UP000199136">
    <property type="component" value="Unassembled WGS sequence"/>
</dbReference>
<dbReference type="RefSeq" id="WP_092481079.1">
    <property type="nucleotide sequence ID" value="NZ_FOXW01000009.1"/>
</dbReference>
<dbReference type="AlphaFoldDB" id="A0A1I5YKA2"/>
<dbReference type="PIRSF" id="PIRSF016578">
    <property type="entry name" value="HsaA"/>
    <property type="match status" value="1"/>
</dbReference>
<dbReference type="PANTHER" id="PTHR43884">
    <property type="entry name" value="ACYL-COA DEHYDROGENASE"/>
    <property type="match status" value="1"/>
</dbReference>
<accession>A0A1I5YKA2</accession>
<evidence type="ECO:0000259" key="3">
    <source>
        <dbReference type="Pfam" id="PF08028"/>
    </source>
</evidence>
<dbReference type="OrthoDB" id="9802447at2"/>
<organism evidence="4 5">
    <name type="scientific">Desemzia incerta</name>
    <dbReference type="NCBI Taxonomy" id="82801"/>
    <lineage>
        <taxon>Bacteria</taxon>
        <taxon>Bacillati</taxon>
        <taxon>Bacillota</taxon>
        <taxon>Bacilli</taxon>
        <taxon>Lactobacillales</taxon>
        <taxon>Carnobacteriaceae</taxon>
        <taxon>Desemzia</taxon>
    </lineage>
</organism>
<gene>
    <name evidence="4" type="ORF">SAMN04488506_2067</name>
</gene>
<reference evidence="4 5" key="1">
    <citation type="submission" date="2016-10" db="EMBL/GenBank/DDBJ databases">
        <authorList>
            <person name="de Groot N.N."/>
        </authorList>
    </citation>
    <scope>NUCLEOTIDE SEQUENCE [LARGE SCALE GENOMIC DNA]</scope>
    <source>
        <strain evidence="4 5">DSM 20581</strain>
    </source>
</reference>
<keyword evidence="5" id="KW-1185">Reference proteome</keyword>
<dbReference type="STRING" id="82801.SAMN04488506_2067"/>
<dbReference type="InterPro" id="IPR009100">
    <property type="entry name" value="AcylCoA_DH/oxidase_NM_dom_sf"/>
</dbReference>
<dbReference type="SUPFAM" id="SSF56645">
    <property type="entry name" value="Acyl-CoA dehydrogenase NM domain-like"/>
    <property type="match status" value="1"/>
</dbReference>
<evidence type="ECO:0000259" key="2">
    <source>
        <dbReference type="Pfam" id="PF02771"/>
    </source>
</evidence>
<dbReference type="InterPro" id="IPR013786">
    <property type="entry name" value="AcylCoA_DH/ox_N"/>
</dbReference>